<dbReference type="InterPro" id="IPR008271">
    <property type="entry name" value="Ser/Thr_kinase_AS"/>
</dbReference>
<dbReference type="RefSeq" id="WP_255916153.1">
    <property type="nucleotide sequence ID" value="NZ_JANFQO010000023.1"/>
</dbReference>
<evidence type="ECO:0000313" key="8">
    <source>
        <dbReference type="Proteomes" id="UP001165498"/>
    </source>
</evidence>
<evidence type="ECO:0000259" key="6">
    <source>
        <dbReference type="PROSITE" id="PS50011"/>
    </source>
</evidence>
<dbReference type="CDD" id="cd14014">
    <property type="entry name" value="STKc_PknB_like"/>
    <property type="match status" value="1"/>
</dbReference>
<dbReference type="PANTHER" id="PTHR43289:SF34">
    <property type="entry name" value="SERINE_THREONINE-PROTEIN KINASE YBDM-RELATED"/>
    <property type="match status" value="1"/>
</dbReference>
<dbReference type="Proteomes" id="UP001165498">
    <property type="component" value="Unassembled WGS sequence"/>
</dbReference>
<name>A0ABT1QXE8_9GAMM</name>
<keyword evidence="5" id="KW-0802">TPR repeat</keyword>
<comment type="caution">
    <text evidence="7">The sequence shown here is derived from an EMBL/GenBank/DDBJ whole genome shotgun (WGS) entry which is preliminary data.</text>
</comment>
<gene>
    <name evidence="7" type="ORF">NM961_19800</name>
</gene>
<dbReference type="PROSITE" id="PS00108">
    <property type="entry name" value="PROTEIN_KINASE_ST"/>
    <property type="match status" value="1"/>
</dbReference>
<dbReference type="InterPro" id="IPR011009">
    <property type="entry name" value="Kinase-like_dom_sf"/>
</dbReference>
<keyword evidence="3" id="KW-0418">Kinase</keyword>
<feature type="repeat" description="TPR" evidence="5">
    <location>
        <begin position="669"/>
        <end position="702"/>
    </location>
</feature>
<dbReference type="Pfam" id="PF00069">
    <property type="entry name" value="Pkinase"/>
    <property type="match status" value="1"/>
</dbReference>
<dbReference type="PROSITE" id="PS50011">
    <property type="entry name" value="PROTEIN_KINASE_DOM"/>
    <property type="match status" value="1"/>
</dbReference>
<keyword evidence="8" id="KW-1185">Reference proteome</keyword>
<keyword evidence="2" id="KW-0547">Nucleotide-binding</keyword>
<evidence type="ECO:0000313" key="7">
    <source>
        <dbReference type="EMBL" id="MCQ4166964.1"/>
    </source>
</evidence>
<evidence type="ECO:0000256" key="1">
    <source>
        <dbReference type="ARBA" id="ARBA00022679"/>
    </source>
</evidence>
<dbReference type="InterPro" id="IPR011990">
    <property type="entry name" value="TPR-like_helical_dom_sf"/>
</dbReference>
<dbReference type="PROSITE" id="PS50005">
    <property type="entry name" value="TPR"/>
    <property type="match status" value="1"/>
</dbReference>
<reference evidence="7" key="1">
    <citation type="submission" date="2022-07" db="EMBL/GenBank/DDBJ databases">
        <title>Tahibacter sp., a new gammaproteobacterium isolated from the silt sample collected at pig farm.</title>
        <authorList>
            <person name="Chen H."/>
        </authorList>
    </citation>
    <scope>NUCLEOTIDE SEQUENCE</scope>
    <source>
        <strain evidence="7">P2K</strain>
    </source>
</reference>
<dbReference type="Gene3D" id="3.30.200.20">
    <property type="entry name" value="Phosphorylase Kinase, domain 1"/>
    <property type="match status" value="1"/>
</dbReference>
<dbReference type="Pfam" id="PF13424">
    <property type="entry name" value="TPR_12"/>
    <property type="match status" value="3"/>
</dbReference>
<dbReference type="SUPFAM" id="SSF56112">
    <property type="entry name" value="Protein kinase-like (PK-like)"/>
    <property type="match status" value="1"/>
</dbReference>
<protein>
    <submittedName>
        <fullName evidence="7">Tetratricopeptide repeat protein</fullName>
    </submittedName>
</protein>
<dbReference type="InterPro" id="IPR000719">
    <property type="entry name" value="Prot_kinase_dom"/>
</dbReference>
<keyword evidence="4" id="KW-0067">ATP-binding</keyword>
<dbReference type="PANTHER" id="PTHR43289">
    <property type="entry name" value="MITOGEN-ACTIVATED PROTEIN KINASE KINASE KINASE 20-RELATED"/>
    <property type="match status" value="1"/>
</dbReference>
<dbReference type="InterPro" id="IPR019734">
    <property type="entry name" value="TPR_rpt"/>
</dbReference>
<dbReference type="EMBL" id="JANFQO010000023">
    <property type="protein sequence ID" value="MCQ4166964.1"/>
    <property type="molecule type" value="Genomic_DNA"/>
</dbReference>
<dbReference type="Gene3D" id="1.25.40.10">
    <property type="entry name" value="Tetratricopeptide repeat domain"/>
    <property type="match status" value="3"/>
</dbReference>
<dbReference type="SMART" id="SM00220">
    <property type="entry name" value="S_TKc"/>
    <property type="match status" value="1"/>
</dbReference>
<organism evidence="7 8">
    <name type="scientific">Tahibacter harae</name>
    <dbReference type="NCBI Taxonomy" id="2963937"/>
    <lineage>
        <taxon>Bacteria</taxon>
        <taxon>Pseudomonadati</taxon>
        <taxon>Pseudomonadota</taxon>
        <taxon>Gammaproteobacteria</taxon>
        <taxon>Lysobacterales</taxon>
        <taxon>Rhodanobacteraceae</taxon>
        <taxon>Tahibacter</taxon>
    </lineage>
</organism>
<feature type="domain" description="Protein kinase" evidence="6">
    <location>
        <begin position="81"/>
        <end position="347"/>
    </location>
</feature>
<accession>A0ABT1QXE8</accession>
<evidence type="ECO:0000256" key="2">
    <source>
        <dbReference type="ARBA" id="ARBA00022741"/>
    </source>
</evidence>
<dbReference type="Gene3D" id="1.10.510.10">
    <property type="entry name" value="Transferase(Phosphotransferase) domain 1"/>
    <property type="match status" value="1"/>
</dbReference>
<evidence type="ECO:0000256" key="3">
    <source>
        <dbReference type="ARBA" id="ARBA00022777"/>
    </source>
</evidence>
<sequence>MPTGSRFAQLRRLFEEVCDLPPEQRRLHLEASGADTDVAAEVEALVAAETRGLQRVVAPVAAILAQMPETELDVGDRVGAWRLVQKLASGGMGAVYRAERADGHFEQQAAVKLLRGIPTEDALALLAAERQILAGLQHPHIARLLDGGATPGGQPYLVMEYVEGVAIDRWCQEQGLRLKARLRLFRNVCRAVAFAHQRLIVHCDLKPSNVLVRPDGSPVLLDFGIARALDRSRERISGAYYTPGYASPEQLAGVPVSVASDVYSLGLILFELVSGRKARLDADDRTVTQLSRALRRPSELAGEDCQWRKELRGDIDAIILRATAAHPGLRYASADALAADIERHLDLKPVDARAPTLRYRLGRLVRRRWPLFAAAAAIVVMGLAFSWRLVNERDRALAAEREARMQADTARQVSEFLISIFEFANPEKNPSRRDISAREMLEESTRRLDGSLADRPGVKARLLYVLAQAWERLGQPRRSIDLYRAGVAQWERAGSEHDAARAEGLGDLAVMESNNGMDREAERSAYAALALREAAVPRNELDLADAWNTMGVVLSANSRQLDEAQRYLEQAVEVRKRLDTENRFSSMNNLADVFRKQGKLDQALALYRQTLDGKRAFYGNDDHPTVQLTMRTYAEALVEKGQVEEGLALFRRSIELQARSEGADSSNVAKSYNELGSLMQDVGRYADAVSNYRESMRLHAANAQSLPALYLQPLNNLAVALFETGDYAASEPLFRESLQRRRAVLSADDFLVLRAEHNLARLLMRTRRTAEARPLAEHALAERIKRLDANHADTGRSQLLMAELLRHEGRLDEAGAALDALEASTVKTDRIVLVQRAQERANQALARQRPADAVAPLRKAFALLGEGFGKQHPLTAAAALELAWVLAAEGQADEARGLFAAHRAAVEQVFAEASVPRARLRDLSRQLQPVTAAR</sequence>
<keyword evidence="1" id="KW-0808">Transferase</keyword>
<dbReference type="SMART" id="SM00028">
    <property type="entry name" value="TPR"/>
    <property type="match status" value="6"/>
</dbReference>
<dbReference type="SUPFAM" id="SSF48452">
    <property type="entry name" value="TPR-like"/>
    <property type="match status" value="3"/>
</dbReference>
<evidence type="ECO:0000256" key="4">
    <source>
        <dbReference type="ARBA" id="ARBA00022840"/>
    </source>
</evidence>
<evidence type="ECO:0000256" key="5">
    <source>
        <dbReference type="PROSITE-ProRule" id="PRU00339"/>
    </source>
</evidence>
<proteinExistence type="predicted"/>